<dbReference type="RefSeq" id="WP_344500500.1">
    <property type="nucleotide sequence ID" value="NZ_BAAAUD010000107.1"/>
</dbReference>
<accession>A0ABP6K7I0</accession>
<evidence type="ECO:0000256" key="1">
    <source>
        <dbReference type="SAM" id="MobiDB-lite"/>
    </source>
</evidence>
<feature type="region of interest" description="Disordered" evidence="1">
    <location>
        <begin position="30"/>
        <end position="52"/>
    </location>
</feature>
<evidence type="ECO:0000313" key="3">
    <source>
        <dbReference type="Proteomes" id="UP001500403"/>
    </source>
</evidence>
<sequence length="52" mass="5574">MAEFAMPAATRSDQPDRRLIAVGTITRRDGRTTTVRATPAGVTGSITRSVTR</sequence>
<organism evidence="2 3">
    <name type="scientific">Streptomyces enissocaesilis</name>
    <dbReference type="NCBI Taxonomy" id="332589"/>
    <lineage>
        <taxon>Bacteria</taxon>
        <taxon>Bacillati</taxon>
        <taxon>Actinomycetota</taxon>
        <taxon>Actinomycetes</taxon>
        <taxon>Kitasatosporales</taxon>
        <taxon>Streptomycetaceae</taxon>
        <taxon>Streptomyces</taxon>
        <taxon>Streptomyces rochei group</taxon>
    </lineage>
</organism>
<dbReference type="EMBL" id="BAAAUD010000107">
    <property type="protein sequence ID" value="GAA2972200.1"/>
    <property type="molecule type" value="Genomic_DNA"/>
</dbReference>
<comment type="caution">
    <text evidence="2">The sequence shown here is derived from an EMBL/GenBank/DDBJ whole genome shotgun (WGS) entry which is preliminary data.</text>
</comment>
<gene>
    <name evidence="2" type="ORF">GCM10010446_65980</name>
</gene>
<keyword evidence="3" id="KW-1185">Reference proteome</keyword>
<protein>
    <submittedName>
        <fullName evidence="2">Uncharacterized protein</fullName>
    </submittedName>
</protein>
<reference evidence="3" key="1">
    <citation type="journal article" date="2019" name="Int. J. Syst. Evol. Microbiol.">
        <title>The Global Catalogue of Microorganisms (GCM) 10K type strain sequencing project: providing services to taxonomists for standard genome sequencing and annotation.</title>
        <authorList>
            <consortium name="The Broad Institute Genomics Platform"/>
            <consortium name="The Broad Institute Genome Sequencing Center for Infectious Disease"/>
            <person name="Wu L."/>
            <person name="Ma J."/>
        </authorList>
    </citation>
    <scope>NUCLEOTIDE SEQUENCE [LARGE SCALE GENOMIC DNA]</scope>
    <source>
        <strain evidence="3">JCM 9088</strain>
    </source>
</reference>
<name>A0ABP6K7I0_9ACTN</name>
<proteinExistence type="predicted"/>
<dbReference type="Proteomes" id="UP001500403">
    <property type="component" value="Unassembled WGS sequence"/>
</dbReference>
<evidence type="ECO:0000313" key="2">
    <source>
        <dbReference type="EMBL" id="GAA2972200.1"/>
    </source>
</evidence>